<evidence type="ECO:0000256" key="5">
    <source>
        <dbReference type="ARBA" id="ARBA00023242"/>
    </source>
</evidence>
<evidence type="ECO:0000256" key="6">
    <source>
        <dbReference type="ARBA" id="ARBA00023306"/>
    </source>
</evidence>
<keyword evidence="5" id="KW-0539">Nucleus</keyword>
<dbReference type="PANTHER" id="PTHR22928:SF3">
    <property type="entry name" value="TELOMERE-ASSOCIATED PROTEIN RIF1"/>
    <property type="match status" value="1"/>
</dbReference>
<dbReference type="PANTHER" id="PTHR22928">
    <property type="entry name" value="TELOMERE-ASSOCIATED PROTEIN RIF1"/>
    <property type="match status" value="1"/>
</dbReference>
<name>A0AAD5BCD8_9ASCO</name>
<feature type="compositionally biased region" description="Polar residues" evidence="7">
    <location>
        <begin position="46"/>
        <end position="68"/>
    </location>
</feature>
<proteinExistence type="predicted"/>
<evidence type="ECO:0000256" key="1">
    <source>
        <dbReference type="ARBA" id="ARBA00004123"/>
    </source>
</evidence>
<dbReference type="GO" id="GO:0005634">
    <property type="term" value="C:nucleus"/>
    <property type="evidence" value="ECO:0007669"/>
    <property type="project" value="UniProtKB-SubCell"/>
</dbReference>
<evidence type="ECO:0000313" key="10">
    <source>
        <dbReference type="Proteomes" id="UP001204833"/>
    </source>
</evidence>
<feature type="region of interest" description="Disordered" evidence="7">
    <location>
        <begin position="1"/>
        <end position="74"/>
    </location>
</feature>
<feature type="domain" description="Telomere-associated protein Rif1 N-terminal" evidence="8">
    <location>
        <begin position="230"/>
        <end position="490"/>
    </location>
</feature>
<keyword evidence="6" id="KW-0131">Cell cycle</keyword>
<keyword evidence="4" id="KW-0779">Telomere</keyword>
<dbReference type="CDD" id="cd14267">
    <property type="entry name" value="Rif1_CTD_C-II_like"/>
    <property type="match status" value="1"/>
</dbReference>
<dbReference type="RefSeq" id="XP_051607671.1">
    <property type="nucleotide sequence ID" value="XM_051753265.1"/>
</dbReference>
<gene>
    <name evidence="9" type="ORF">KGF57_003807</name>
</gene>
<evidence type="ECO:0000256" key="7">
    <source>
        <dbReference type="SAM" id="MobiDB-lite"/>
    </source>
</evidence>
<dbReference type="GO" id="GO:0000723">
    <property type="term" value="P:telomere maintenance"/>
    <property type="evidence" value="ECO:0007669"/>
    <property type="project" value="TreeGrafter"/>
</dbReference>
<comment type="subcellular location">
    <subcellularLocation>
        <location evidence="2">Chromosome</location>
        <location evidence="2">Telomere</location>
    </subcellularLocation>
    <subcellularLocation>
        <location evidence="1">Nucleus</location>
    </subcellularLocation>
</comment>
<dbReference type="EMBL" id="JAIHNG010000133">
    <property type="protein sequence ID" value="KAI5954784.1"/>
    <property type="molecule type" value="Genomic_DNA"/>
</dbReference>
<evidence type="ECO:0000259" key="8">
    <source>
        <dbReference type="Pfam" id="PF12231"/>
    </source>
</evidence>
<evidence type="ECO:0000256" key="3">
    <source>
        <dbReference type="ARBA" id="ARBA00022454"/>
    </source>
</evidence>
<dbReference type="AlphaFoldDB" id="A0AAD5BCD8"/>
<evidence type="ECO:0000256" key="4">
    <source>
        <dbReference type="ARBA" id="ARBA00022895"/>
    </source>
</evidence>
<dbReference type="Pfam" id="PF12231">
    <property type="entry name" value="Rif1_N"/>
    <property type="match status" value="1"/>
</dbReference>
<evidence type="ECO:0000256" key="2">
    <source>
        <dbReference type="ARBA" id="ARBA00004574"/>
    </source>
</evidence>
<keyword evidence="3" id="KW-0158">Chromosome</keyword>
<dbReference type="GO" id="GO:0140445">
    <property type="term" value="C:chromosome, telomeric repeat region"/>
    <property type="evidence" value="ECO:0007669"/>
    <property type="project" value="TreeGrafter"/>
</dbReference>
<comment type="caution">
    <text evidence="9">The sequence shown here is derived from an EMBL/GenBank/DDBJ whole genome shotgun (WGS) entry which is preliminary data.</text>
</comment>
<reference evidence="9 10" key="1">
    <citation type="journal article" date="2022" name="DNA Res.">
        <title>Genome analysis of five recently described species of the CUG-Ser clade uncovers Candida theae as a new hybrid lineage with pathogenic potential in the Candida parapsilosis species complex.</title>
        <authorList>
            <person name="Mixao V."/>
            <person name="Del Olmo V."/>
            <person name="Hegedusova E."/>
            <person name="Saus E."/>
            <person name="Pryszcz L."/>
            <person name="Cillingova A."/>
            <person name="Nosek J."/>
            <person name="Gabaldon T."/>
        </authorList>
    </citation>
    <scope>NUCLEOTIDE SEQUENCE [LARGE SCALE GENOMIC DNA]</scope>
    <source>
        <strain evidence="9 10">CBS 12239</strain>
    </source>
</reference>
<dbReference type="Proteomes" id="UP001204833">
    <property type="component" value="Unassembled WGS sequence"/>
</dbReference>
<feature type="compositionally biased region" description="Basic residues" evidence="7">
    <location>
        <begin position="1"/>
        <end position="12"/>
    </location>
</feature>
<dbReference type="InterPro" id="IPR022031">
    <property type="entry name" value="Rif1_N"/>
</dbReference>
<protein>
    <submittedName>
        <fullName evidence="9">RIF1</fullName>
    </submittedName>
</protein>
<keyword evidence="10" id="KW-1185">Reference proteome</keyword>
<accession>A0AAD5BCD8</accession>
<dbReference type="GeneID" id="76151865"/>
<sequence>MAPVRRSTRTAKARNSSPKKQNSSPLGAKRRSNRKNRSSREKSPSVELNSSPIKKLSTQQDLTPTKQKCTPKSRKTVLFSDDLVSDLPSTPDRCSTPMRSILKPSNVNIPNGGPRTTDALHWADSKYAEFWLPGTIVQAPLGSEGLSTLVAGCLSVLSDENFNRRFEVYGSLNSIFRANTVSVVRSFTKESESTLRPLVTQIIIDIQKSEEEIYNSASNKENQDQAKCDPFKIRTLTQSLKLLSQIMSHEDLNNSVSMETIFSIYELASTSLVHPTISKAAISPYLSIIKDCKLNASRRRELFHNQEVLGKMLFAVLNFKSFPSASLVTERLCCLKNYVLNFPEFMAKSIDSWLVPLMLSLLNMNHPVYIKSISVGVYCLLEAAKCFLDNSDVHEFVSNQFLSPVTDNVKLFIPAQEFSGNIERLENARLSEFVVHKLRELLLADSKLAMDMWMGLTLLAGGEKFEKCTDLNLWLTVPGCCFSMGHQATALAISCYRAICFNLCKNGLADFRKAIDSTQFSASGDEKTIATGALRSKVEALIHVFNAHTSKDFSMEVTDSIHNIFLIEIHLILGPSILKSWTKYLPLLWDKIVQPILKRFYLRKGLNAHVHRLAWEVMTALLKSSIPHTEKDFNELRVLSNEAMSLDQVNTLPARFVHTHFDKIMEPMILLYQLDSIKFEQKLSLFFSFLSKVRVVVKKEQNPSPITYDLIDNLPLLLQKLLRTQHLSSEALMRIIVAMHDTFNPSLLINRDFGCDGYDNDINVYVPVIEATNALATEGKATILKLILQSLTHTKALMLVTDVLNLPTVSDDILQIFTEFLNKSSILSNTIDLKFYSIICKKITVNFEFFLKKIIQSIVANPNSSEICKCLSVLHIDEWATHVCEYVLLLLRNAPSKSIHHFVAGVISRRFEGSLVQTLAFVTKNDFASELFLLSGHLFDLVIRLDGSALQECSQLLEMYLRFKSLQGGCDYLLIDILGSGCSKYLHMDISFLQKLVDFSKLPLCSHQVTQRLLNDSRSKEKTVGELANAEKMDGVHKNAVPKNTMAIENLIDGNDNMIERDSGDVQVLAEDFTTVQNHIDVMAQKEIIEGDESSEPPLLTAPDLVKLLSEKTDRELSTITPEQKYELESDLLQFMVRLRQLN</sequence>
<feature type="compositionally biased region" description="Basic residues" evidence="7">
    <location>
        <begin position="28"/>
        <end position="37"/>
    </location>
</feature>
<organism evidence="9 10">
    <name type="scientific">Candida theae</name>
    <dbReference type="NCBI Taxonomy" id="1198502"/>
    <lineage>
        <taxon>Eukaryota</taxon>
        <taxon>Fungi</taxon>
        <taxon>Dikarya</taxon>
        <taxon>Ascomycota</taxon>
        <taxon>Saccharomycotina</taxon>
        <taxon>Pichiomycetes</taxon>
        <taxon>Debaryomycetaceae</taxon>
        <taxon>Candida/Lodderomyces clade</taxon>
        <taxon>Candida</taxon>
    </lineage>
</organism>
<feature type="compositionally biased region" description="Polar residues" evidence="7">
    <location>
        <begin position="13"/>
        <end position="25"/>
    </location>
</feature>
<evidence type="ECO:0000313" key="9">
    <source>
        <dbReference type="EMBL" id="KAI5954784.1"/>
    </source>
</evidence>